<evidence type="ECO:0000259" key="1">
    <source>
        <dbReference type="Pfam" id="PF26115"/>
    </source>
</evidence>
<name>A0AB33BA65_ACIPI</name>
<reference evidence="2 3" key="1">
    <citation type="submission" date="2016-04" db="EMBL/GenBank/DDBJ databases">
        <title>Complete genome sequencing of OXA-72 bearing Acinetobacter pittii strain IEC338SC.</title>
        <authorList>
            <person name="Brasiliense D.M."/>
            <person name="Lima K.V."/>
            <person name="Souza C.O."/>
            <person name="Dutra L.G."/>
            <person name="Mamizuka E.M."/>
            <person name="Perez-Chaparro P.J."/>
            <person name="McCulloch J.A."/>
        </authorList>
    </citation>
    <scope>NUCLEOTIDE SEQUENCE [LARGE SCALE GENOMIC DNA]</scope>
    <source>
        <strain evidence="2 3">IEC338SC</strain>
    </source>
</reference>
<gene>
    <name evidence="2" type="ORF">IEC338SC_2689</name>
</gene>
<dbReference type="Proteomes" id="UP000076152">
    <property type="component" value="Chromosome"/>
</dbReference>
<dbReference type="Pfam" id="PF26115">
    <property type="entry name" value="PDDEXK_GAPS4"/>
    <property type="match status" value="1"/>
</dbReference>
<sequence>MSEVENISTIPELLSKKIFKNFGWNTTGGLNLNWACEKLKEHNKEQVKTHPADIVFYYPDPYSSKNIYIHTDLKSYGTNSVKNVKLEPILDSLAKQIDCAEISQDWKDKYLIKGKSYEIHGFLFLYNHDQDAKIELTSKLASLKTKEINIPKGKKIFVFDPKDIAWLADISAEIVQLKSDNELKNDYAFFYDQRTYKAIDQFQKVATIEVLLSNFIIIKSSKKSKIDNLKIFYRGKGETENEFQYLLDSLRHNGFLECTDNKITLYFFHECYENSAFRFKSSKDNYINRFINLENDSSTDIKTCIENINVAALTHIDNSATYKANIIGLGDN</sequence>
<evidence type="ECO:0000313" key="3">
    <source>
        <dbReference type="Proteomes" id="UP000076152"/>
    </source>
</evidence>
<dbReference type="RefSeq" id="WP_063099073.1">
    <property type="nucleotide sequence ID" value="NZ_CP015145.1"/>
</dbReference>
<dbReference type="EMBL" id="CP015145">
    <property type="protein sequence ID" value="AMX19815.1"/>
    <property type="molecule type" value="Genomic_DNA"/>
</dbReference>
<organism evidence="2 3">
    <name type="scientific">Acinetobacter pittii</name>
    <name type="common">Acinetobacter genomosp. 3</name>
    <dbReference type="NCBI Taxonomy" id="48296"/>
    <lineage>
        <taxon>Bacteria</taxon>
        <taxon>Pseudomonadati</taxon>
        <taxon>Pseudomonadota</taxon>
        <taxon>Gammaproteobacteria</taxon>
        <taxon>Moraxellales</taxon>
        <taxon>Moraxellaceae</taxon>
        <taxon>Acinetobacter</taxon>
        <taxon>Acinetobacter calcoaceticus/baumannii complex</taxon>
    </lineage>
</organism>
<evidence type="ECO:0000313" key="2">
    <source>
        <dbReference type="EMBL" id="AMX19815.1"/>
    </source>
</evidence>
<dbReference type="InterPro" id="IPR058873">
    <property type="entry name" value="PDDEXK_GAPS4"/>
</dbReference>
<accession>A0AB33BA65</accession>
<dbReference type="AlphaFoldDB" id="A0AB33BA65"/>
<protein>
    <recommendedName>
        <fullName evidence="1">GAPS4 PD-(D/E)XK nuclease domain-containing protein</fullName>
    </recommendedName>
</protein>
<proteinExistence type="predicted"/>
<feature type="domain" description="GAPS4 PD-(D/E)XK nuclease" evidence="1">
    <location>
        <begin position="6"/>
        <end position="160"/>
    </location>
</feature>